<evidence type="ECO:0000256" key="1">
    <source>
        <dbReference type="ARBA" id="ARBA00022679"/>
    </source>
</evidence>
<dbReference type="AlphaFoldDB" id="A0A6J4MDI4"/>
<evidence type="ECO:0000256" key="3">
    <source>
        <dbReference type="ARBA" id="ARBA00023015"/>
    </source>
</evidence>
<dbReference type="InterPro" id="IPR005561">
    <property type="entry name" value="ANTAR"/>
</dbReference>
<dbReference type="Gene3D" id="1.10.10.10">
    <property type="entry name" value="Winged helix-like DNA-binding domain superfamily/Winged helix DNA-binding domain"/>
    <property type="match status" value="1"/>
</dbReference>
<keyword evidence="4" id="KW-0804">Transcription</keyword>
<dbReference type="GO" id="GO:0003723">
    <property type="term" value="F:RNA binding"/>
    <property type="evidence" value="ECO:0007669"/>
    <property type="project" value="InterPro"/>
</dbReference>
<sequence>MEQDSLSERMAELARDLRSVSDPGPVMQSIVEATAALIPADMVAVTFVDEHGGIETPASSDPRAARGDELQYELSEGPCLDAVWRSELVTSDDLAAEPRWPTWSARVVEELGVRSMLCMQLFTHERTLGALNLYGGEPRAFSGSQQVEAVAIAAHAAVAVASATKISNLDRGLARRTVVGQATGILMERFDLDAAQAFSILTRVSGQESRKVFDIATSLVLTRETPGT</sequence>
<accession>A0A6J4MDI4</accession>
<feature type="domain" description="ANTAR" evidence="5">
    <location>
        <begin position="159"/>
        <end position="220"/>
    </location>
</feature>
<keyword evidence="1" id="KW-0808">Transferase</keyword>
<reference evidence="6" key="1">
    <citation type="submission" date="2020-02" db="EMBL/GenBank/DDBJ databases">
        <authorList>
            <person name="Meier V. D."/>
        </authorList>
    </citation>
    <scope>NUCLEOTIDE SEQUENCE</scope>
    <source>
        <strain evidence="6">AVDCRST_MAG72</strain>
    </source>
</reference>
<dbReference type="Gene3D" id="3.30.450.40">
    <property type="match status" value="1"/>
</dbReference>
<organism evidence="6">
    <name type="scientific">uncultured Nocardioidaceae bacterium</name>
    <dbReference type="NCBI Taxonomy" id="253824"/>
    <lineage>
        <taxon>Bacteria</taxon>
        <taxon>Bacillati</taxon>
        <taxon>Actinomycetota</taxon>
        <taxon>Actinomycetes</taxon>
        <taxon>Propionibacteriales</taxon>
        <taxon>Nocardioidaceae</taxon>
        <taxon>environmental samples</taxon>
    </lineage>
</organism>
<proteinExistence type="predicted"/>
<evidence type="ECO:0000256" key="4">
    <source>
        <dbReference type="ARBA" id="ARBA00023163"/>
    </source>
</evidence>
<keyword evidence="2" id="KW-0418">Kinase</keyword>
<dbReference type="InterPro" id="IPR029016">
    <property type="entry name" value="GAF-like_dom_sf"/>
</dbReference>
<dbReference type="InterPro" id="IPR011006">
    <property type="entry name" value="CheY-like_superfamily"/>
</dbReference>
<dbReference type="SUPFAM" id="SSF55781">
    <property type="entry name" value="GAF domain-like"/>
    <property type="match status" value="1"/>
</dbReference>
<dbReference type="PIRSF" id="PIRSF036625">
    <property type="entry name" value="GAF_ANTAR"/>
    <property type="match status" value="1"/>
</dbReference>
<dbReference type="InterPro" id="IPR036388">
    <property type="entry name" value="WH-like_DNA-bd_sf"/>
</dbReference>
<dbReference type="SMART" id="SM00065">
    <property type="entry name" value="GAF"/>
    <property type="match status" value="1"/>
</dbReference>
<dbReference type="EMBL" id="CADCUJ010000079">
    <property type="protein sequence ID" value="CAA9356359.1"/>
    <property type="molecule type" value="Genomic_DNA"/>
</dbReference>
<dbReference type="SMART" id="SM01012">
    <property type="entry name" value="ANTAR"/>
    <property type="match status" value="1"/>
</dbReference>
<dbReference type="GO" id="GO:0016301">
    <property type="term" value="F:kinase activity"/>
    <property type="evidence" value="ECO:0007669"/>
    <property type="project" value="UniProtKB-KW"/>
</dbReference>
<dbReference type="SUPFAM" id="SSF52172">
    <property type="entry name" value="CheY-like"/>
    <property type="match status" value="1"/>
</dbReference>
<evidence type="ECO:0000256" key="2">
    <source>
        <dbReference type="ARBA" id="ARBA00022777"/>
    </source>
</evidence>
<evidence type="ECO:0000313" key="6">
    <source>
        <dbReference type="EMBL" id="CAA9356359.1"/>
    </source>
</evidence>
<dbReference type="Pfam" id="PF03861">
    <property type="entry name" value="ANTAR"/>
    <property type="match status" value="1"/>
</dbReference>
<dbReference type="InterPro" id="IPR012074">
    <property type="entry name" value="GAF_ANTAR"/>
</dbReference>
<gene>
    <name evidence="6" type="ORF">AVDCRST_MAG72-1827</name>
</gene>
<protein>
    <recommendedName>
        <fullName evidence="5">ANTAR domain-containing protein</fullName>
    </recommendedName>
</protein>
<keyword evidence="3" id="KW-0805">Transcription regulation</keyword>
<dbReference type="PROSITE" id="PS50921">
    <property type="entry name" value="ANTAR"/>
    <property type="match status" value="1"/>
</dbReference>
<dbReference type="InterPro" id="IPR003018">
    <property type="entry name" value="GAF"/>
</dbReference>
<dbReference type="Pfam" id="PF13185">
    <property type="entry name" value="GAF_2"/>
    <property type="match status" value="1"/>
</dbReference>
<evidence type="ECO:0000259" key="5">
    <source>
        <dbReference type="PROSITE" id="PS50921"/>
    </source>
</evidence>
<name>A0A6J4MDI4_9ACTN</name>